<sequence length="342" mass="38590">MPTPLAQELLDIIIGHVHDKPTLKFCALASSRLHTLSQRSLFSSLRISLASPSQAPTTSYREVNECFLQSPRLAGYVTTLTVEFRFASSVRDVSVFRSLLGRLKRVRYCTLGNGFYSSWATPLSAPILDFILHQNLVELHIRHITWIPPATLAAFFCATQTLGLHGVMVDLTLEDVSTIFPDVKVEYLRITNSNTALDNLCRRQFAPLAANVRRMWITEDSRYDTFKFTPEIAGRLEYLRVEWPSAPTTAALVEIRFSYTLGKKIIRKCYFHAGTLEAVAVALEKCPGTPRISWYLSVEGGSARKERELVKFTALLQAGLPHIHKQGRLYVQNRAFADDWSP</sequence>
<keyword evidence="2" id="KW-1185">Reference proteome</keyword>
<organism evidence="1 2">
    <name type="scientific">Mycena pura</name>
    <dbReference type="NCBI Taxonomy" id="153505"/>
    <lineage>
        <taxon>Eukaryota</taxon>
        <taxon>Fungi</taxon>
        <taxon>Dikarya</taxon>
        <taxon>Basidiomycota</taxon>
        <taxon>Agaricomycotina</taxon>
        <taxon>Agaricomycetes</taxon>
        <taxon>Agaricomycetidae</taxon>
        <taxon>Agaricales</taxon>
        <taxon>Marasmiineae</taxon>
        <taxon>Mycenaceae</taxon>
        <taxon>Mycena</taxon>
    </lineage>
</organism>
<dbReference type="EMBL" id="JARJCW010000018">
    <property type="protein sequence ID" value="KAJ7214880.1"/>
    <property type="molecule type" value="Genomic_DNA"/>
</dbReference>
<gene>
    <name evidence="1" type="ORF">GGX14DRAFT_609607</name>
</gene>
<proteinExistence type="predicted"/>
<accession>A0AAD6VMW3</accession>
<reference evidence="1" key="1">
    <citation type="submission" date="2023-03" db="EMBL/GenBank/DDBJ databases">
        <title>Massive genome expansion in bonnet fungi (Mycena s.s.) driven by repeated elements and novel gene families across ecological guilds.</title>
        <authorList>
            <consortium name="Lawrence Berkeley National Laboratory"/>
            <person name="Harder C.B."/>
            <person name="Miyauchi S."/>
            <person name="Viragh M."/>
            <person name="Kuo A."/>
            <person name="Thoen E."/>
            <person name="Andreopoulos B."/>
            <person name="Lu D."/>
            <person name="Skrede I."/>
            <person name="Drula E."/>
            <person name="Henrissat B."/>
            <person name="Morin E."/>
            <person name="Kohler A."/>
            <person name="Barry K."/>
            <person name="LaButti K."/>
            <person name="Morin E."/>
            <person name="Salamov A."/>
            <person name="Lipzen A."/>
            <person name="Mereny Z."/>
            <person name="Hegedus B."/>
            <person name="Baldrian P."/>
            <person name="Stursova M."/>
            <person name="Weitz H."/>
            <person name="Taylor A."/>
            <person name="Grigoriev I.V."/>
            <person name="Nagy L.G."/>
            <person name="Martin F."/>
            <person name="Kauserud H."/>
        </authorList>
    </citation>
    <scope>NUCLEOTIDE SEQUENCE</scope>
    <source>
        <strain evidence="1">9144</strain>
    </source>
</reference>
<comment type="caution">
    <text evidence="1">The sequence shown here is derived from an EMBL/GenBank/DDBJ whole genome shotgun (WGS) entry which is preliminary data.</text>
</comment>
<evidence type="ECO:0000313" key="2">
    <source>
        <dbReference type="Proteomes" id="UP001219525"/>
    </source>
</evidence>
<dbReference type="Proteomes" id="UP001219525">
    <property type="component" value="Unassembled WGS sequence"/>
</dbReference>
<protein>
    <submittedName>
        <fullName evidence="1">Uncharacterized protein</fullName>
    </submittedName>
</protein>
<name>A0AAD6VMW3_9AGAR</name>
<dbReference type="AlphaFoldDB" id="A0AAD6VMW3"/>
<evidence type="ECO:0000313" key="1">
    <source>
        <dbReference type="EMBL" id="KAJ7214880.1"/>
    </source>
</evidence>